<feature type="domain" description="HTH cro/C1-type" evidence="1">
    <location>
        <begin position="11"/>
        <end position="64"/>
    </location>
</feature>
<dbReference type="PROSITE" id="PS50943">
    <property type="entry name" value="HTH_CROC1"/>
    <property type="match status" value="1"/>
</dbReference>
<gene>
    <name evidence="2" type="ORF">SMD11_6684</name>
</gene>
<dbReference type="KEGG" id="salj:SMD11_6684"/>
<dbReference type="InterPro" id="IPR041617">
    <property type="entry name" value="TPR_MalT"/>
</dbReference>
<dbReference type="SUPFAM" id="SSF47413">
    <property type="entry name" value="lambda repressor-like DNA-binding domains"/>
    <property type="match status" value="1"/>
</dbReference>
<evidence type="ECO:0000313" key="2">
    <source>
        <dbReference type="EMBL" id="ARZ72260.1"/>
    </source>
</evidence>
<dbReference type="Gene3D" id="1.10.260.40">
    <property type="entry name" value="lambda repressor-like DNA-binding domains"/>
    <property type="match status" value="1"/>
</dbReference>
<accession>A0A1Z2LD69</accession>
<dbReference type="CDD" id="cd00093">
    <property type="entry name" value="HTH_XRE"/>
    <property type="match status" value="1"/>
</dbReference>
<dbReference type="RefSeq" id="WP_087929904.1">
    <property type="nucleotide sequence ID" value="NZ_CP021744.1"/>
</dbReference>
<proteinExistence type="predicted"/>
<dbReference type="AlphaFoldDB" id="A0A1Z2LD69"/>
<dbReference type="GO" id="GO:0003677">
    <property type="term" value="F:DNA binding"/>
    <property type="evidence" value="ECO:0007669"/>
    <property type="project" value="InterPro"/>
</dbReference>
<protein>
    <recommendedName>
        <fullName evidence="1">HTH cro/C1-type domain-containing protein</fullName>
    </recommendedName>
</protein>
<dbReference type="InterPro" id="IPR010982">
    <property type="entry name" value="Lambda_DNA-bd_dom_sf"/>
</dbReference>
<dbReference type="SMART" id="SM00530">
    <property type="entry name" value="HTH_XRE"/>
    <property type="match status" value="1"/>
</dbReference>
<dbReference type="Proteomes" id="UP000195755">
    <property type="component" value="Chromosome"/>
</dbReference>
<dbReference type="SUPFAM" id="SSF48452">
    <property type="entry name" value="TPR-like"/>
    <property type="match status" value="1"/>
</dbReference>
<dbReference type="Pfam" id="PF17874">
    <property type="entry name" value="TPR_MalT"/>
    <property type="match status" value="1"/>
</dbReference>
<dbReference type="Pfam" id="PF13560">
    <property type="entry name" value="HTH_31"/>
    <property type="match status" value="1"/>
</dbReference>
<name>A0A1Z2LD69_9ACTN</name>
<reference evidence="2 3" key="1">
    <citation type="submission" date="2017-06" db="EMBL/GenBank/DDBJ databases">
        <title>Streptomyces albireticuli Genome sequencing and assembly.</title>
        <authorList>
            <person name="Wang Y."/>
            <person name="Du B."/>
            <person name="Ding Y."/>
            <person name="Liu H."/>
            <person name="Hou Q."/>
            <person name="Liu K."/>
            <person name="Yao L."/>
            <person name="Wang C."/>
        </authorList>
    </citation>
    <scope>NUCLEOTIDE SEQUENCE [LARGE SCALE GENOMIC DNA]</scope>
    <source>
        <strain evidence="2 3">MDJK11</strain>
    </source>
</reference>
<organism evidence="2 3">
    <name type="scientific">Streptomyces albireticuli</name>
    <dbReference type="NCBI Taxonomy" id="1940"/>
    <lineage>
        <taxon>Bacteria</taxon>
        <taxon>Bacillati</taxon>
        <taxon>Actinomycetota</taxon>
        <taxon>Actinomycetes</taxon>
        <taxon>Kitasatosporales</taxon>
        <taxon>Streptomycetaceae</taxon>
        <taxon>Streptomyces</taxon>
    </lineage>
</organism>
<evidence type="ECO:0000259" key="1">
    <source>
        <dbReference type="PROSITE" id="PS50943"/>
    </source>
</evidence>
<dbReference type="InterPro" id="IPR011990">
    <property type="entry name" value="TPR-like_helical_dom_sf"/>
</dbReference>
<dbReference type="OrthoDB" id="3543522at2"/>
<dbReference type="EMBL" id="CP021744">
    <property type="protein sequence ID" value="ARZ72260.1"/>
    <property type="molecule type" value="Genomic_DNA"/>
</dbReference>
<dbReference type="Gene3D" id="1.25.40.10">
    <property type="entry name" value="Tetratricopeptide repeat domain"/>
    <property type="match status" value="1"/>
</dbReference>
<evidence type="ECO:0000313" key="3">
    <source>
        <dbReference type="Proteomes" id="UP000195755"/>
    </source>
</evidence>
<sequence length="410" mass="44826">MLEQPSFGRRLRQLRTERGLSQAALVGDGMSTGYLSRLESGARQPTERAVTFLAERLGVRLADFVEPKADSLAQALTVATSAETDDAILELAGTLGRGIEGDRALRWQALWLLARTKHKQGERAEELAHLEELVELGDELGLPELRTRACTKLAQCLRSMGDITRAGEAAAAAYRIARDNATSVRDTAGALLALVSVEAEAGRLSDARAHADELCDLTRELSGALPIEAMWTASTVRFRQGDHTAARELLELALERMSGHDGLLLWMRLRLVAASLYLQLTPPATEAARGRLEEVEPVLGLIGTALHCQELTTLQAHLAFQEGRFEEARALHDALQGTKLRLTFRDRIKLAVLDNRLLAHEGRVDEAAENLRALGDRTHQGSNIDLAAEIWRVLAEILSADRLPSPKSAT</sequence>
<dbReference type="InterPro" id="IPR001387">
    <property type="entry name" value="Cro/C1-type_HTH"/>
</dbReference>